<keyword evidence="4" id="KW-1185">Reference proteome</keyword>
<keyword evidence="2" id="KW-0472">Membrane</keyword>
<organism evidence="3 4">
    <name type="scientific">Paenibacillus sonchi</name>
    <dbReference type="NCBI Taxonomy" id="373687"/>
    <lineage>
        <taxon>Bacteria</taxon>
        <taxon>Bacillati</taxon>
        <taxon>Bacillota</taxon>
        <taxon>Bacilli</taxon>
        <taxon>Bacillales</taxon>
        <taxon>Paenibacillaceae</taxon>
        <taxon>Paenibacillus</taxon>
        <taxon>Paenibacillus sonchi group</taxon>
    </lineage>
</organism>
<feature type="region of interest" description="Disordered" evidence="1">
    <location>
        <begin position="1"/>
        <end position="32"/>
    </location>
</feature>
<gene>
    <name evidence="3" type="ORF">JI735_31655</name>
</gene>
<dbReference type="RefSeq" id="WP_202677732.1">
    <property type="nucleotide sequence ID" value="NZ_CP068595.1"/>
</dbReference>
<name>A0A974PI72_9BACL</name>
<accession>A0A974PI72</accession>
<evidence type="ECO:0000313" key="3">
    <source>
        <dbReference type="EMBL" id="QQZ64454.1"/>
    </source>
</evidence>
<reference evidence="3 4" key="1">
    <citation type="submission" date="2021-01" db="EMBL/GenBank/DDBJ databases">
        <title>Whole genome sequence of Paenibacillus sonchi LMG 24727 for comparative genomics.</title>
        <authorList>
            <person name="Lee G."/>
            <person name="Kim M.-J."/>
            <person name="Lim K."/>
            <person name="Shin J.-H."/>
        </authorList>
    </citation>
    <scope>NUCLEOTIDE SEQUENCE [LARGE SCALE GENOMIC DNA]</scope>
    <source>
        <strain evidence="3 4">LMG 24727</strain>
    </source>
</reference>
<dbReference type="AlphaFoldDB" id="A0A974PI72"/>
<dbReference type="Proteomes" id="UP000595841">
    <property type="component" value="Chromosome"/>
</dbReference>
<dbReference type="EMBL" id="CP068595">
    <property type="protein sequence ID" value="QQZ64454.1"/>
    <property type="molecule type" value="Genomic_DNA"/>
</dbReference>
<evidence type="ECO:0000256" key="2">
    <source>
        <dbReference type="SAM" id="Phobius"/>
    </source>
</evidence>
<feature type="compositionally biased region" description="Low complexity" evidence="1">
    <location>
        <begin position="1"/>
        <end position="28"/>
    </location>
</feature>
<evidence type="ECO:0000256" key="1">
    <source>
        <dbReference type="SAM" id="MobiDB-lite"/>
    </source>
</evidence>
<keyword evidence="2" id="KW-1133">Transmembrane helix</keyword>
<proteinExistence type="predicted"/>
<dbReference type="KEGG" id="pson:JI735_31655"/>
<feature type="transmembrane region" description="Helical" evidence="2">
    <location>
        <begin position="41"/>
        <end position="61"/>
    </location>
</feature>
<evidence type="ECO:0000313" key="4">
    <source>
        <dbReference type="Proteomes" id="UP000595841"/>
    </source>
</evidence>
<keyword evidence="2" id="KW-0812">Transmembrane</keyword>
<protein>
    <submittedName>
        <fullName evidence="3">Uncharacterized protein</fullName>
    </submittedName>
</protein>
<sequence length="113" mass="12076">MAYKNNNFRSSNNGNGGNKSNSTKDSSSTLPETEELDAEDYAIIAAGLTALGDIFAFLSLVKAKQVTKETGGQAGIDPLLFIRSRKIKQRNGKTVHCFDLQFICAQGEAGGMA</sequence>